<feature type="transmembrane region" description="Helical" evidence="8">
    <location>
        <begin position="381"/>
        <end position="402"/>
    </location>
</feature>
<dbReference type="PANTHER" id="PTHR33908">
    <property type="entry name" value="MANNOSYLTRANSFERASE YKCB-RELATED"/>
    <property type="match status" value="1"/>
</dbReference>
<evidence type="ECO:0000259" key="9">
    <source>
        <dbReference type="Pfam" id="PF13231"/>
    </source>
</evidence>
<evidence type="ECO:0000256" key="1">
    <source>
        <dbReference type="ARBA" id="ARBA00004651"/>
    </source>
</evidence>
<dbReference type="PANTHER" id="PTHR33908:SF11">
    <property type="entry name" value="MEMBRANE PROTEIN"/>
    <property type="match status" value="1"/>
</dbReference>
<evidence type="ECO:0000256" key="7">
    <source>
        <dbReference type="ARBA" id="ARBA00023136"/>
    </source>
</evidence>
<feature type="domain" description="Glycosyltransferase RgtA/B/C/D-like" evidence="9">
    <location>
        <begin position="68"/>
        <end position="232"/>
    </location>
</feature>
<keyword evidence="3" id="KW-0328">Glycosyltransferase</keyword>
<evidence type="ECO:0000256" key="3">
    <source>
        <dbReference type="ARBA" id="ARBA00022676"/>
    </source>
</evidence>
<evidence type="ECO:0000313" key="11">
    <source>
        <dbReference type="Proteomes" id="UP000584867"/>
    </source>
</evidence>
<reference evidence="10 11" key="1">
    <citation type="submission" date="2020-08" db="EMBL/GenBank/DDBJ databases">
        <title>Genomic Encyclopedia of Type Strains, Phase IV (KMG-V): Genome sequencing to study the core and pangenomes of soil and plant-associated prokaryotes.</title>
        <authorList>
            <person name="Whitman W."/>
        </authorList>
    </citation>
    <scope>NUCLEOTIDE SEQUENCE [LARGE SCALE GENOMIC DNA]</scope>
    <source>
        <strain evidence="10 11">X5P3</strain>
    </source>
</reference>
<evidence type="ECO:0000256" key="6">
    <source>
        <dbReference type="ARBA" id="ARBA00022989"/>
    </source>
</evidence>
<sequence>MSQRDRRWAVATLLLLAGTGLRLLFIQYHARFVGDPEIYADLAQNMFAHHIYGVTEATGIRQTLMRLPGYPFFLGLCFAVFGNENFLAVTGVQAVLSLVECCLLAALAARLRGRRAGLIALGLAALCPFTANYAAIPLTETLSLFFITMAFFSLQRWMGERQHGRPGNVWLLSLGSASALAVLIRPDQALLPMVVVPAVLWVGLRERRGGVLKRALPAASVAVIVALPLLLWGVRNWRVFHVVQPLAPRYATDPGEPISYGFQRWYKTWAIDFKSTVDVYWTYDGSPLAMTDLPPRAFDNAAQRQETERVYAQYNEVSAANPESDDAFGRLAAQRIAAHPLRYYILLPIAKLADMWLRPRTELMKIPIDWWNWRAHPKRSAFSFGYALLNALYLALAWVGLWRWRRQGWSGYSVLAYAMILFVLLRCVLLATIDNSEPRYTLECFPVVILLAAFALVRQETSAECAEPFC</sequence>
<dbReference type="Proteomes" id="UP000584867">
    <property type="component" value="Unassembled WGS sequence"/>
</dbReference>
<feature type="transmembrane region" description="Helical" evidence="8">
    <location>
        <begin position="414"/>
        <end position="433"/>
    </location>
</feature>
<dbReference type="GO" id="GO:0005886">
    <property type="term" value="C:plasma membrane"/>
    <property type="evidence" value="ECO:0007669"/>
    <property type="project" value="UniProtKB-SubCell"/>
</dbReference>
<keyword evidence="2" id="KW-1003">Cell membrane</keyword>
<evidence type="ECO:0000256" key="5">
    <source>
        <dbReference type="ARBA" id="ARBA00022692"/>
    </source>
</evidence>
<feature type="transmembrane region" description="Helical" evidence="8">
    <location>
        <begin position="116"/>
        <end position="136"/>
    </location>
</feature>
<protein>
    <submittedName>
        <fullName evidence="10">4-amino-4-deoxy-L-arabinose transferase-like glycosyltransferase</fullName>
    </submittedName>
</protein>
<dbReference type="RefSeq" id="WP_184260189.1">
    <property type="nucleotide sequence ID" value="NZ_JACHIO010000028.1"/>
</dbReference>
<keyword evidence="5 8" id="KW-0812">Transmembrane</keyword>
<comment type="caution">
    <text evidence="10">The sequence shown here is derived from an EMBL/GenBank/DDBJ whole genome shotgun (WGS) entry which is preliminary data.</text>
</comment>
<feature type="transmembrane region" description="Helical" evidence="8">
    <location>
        <begin position="142"/>
        <end position="159"/>
    </location>
</feature>
<accession>A0A7W7ZUS5</accession>
<dbReference type="InterPro" id="IPR050297">
    <property type="entry name" value="LipidA_mod_glycosyltrf_83"/>
</dbReference>
<gene>
    <name evidence="10" type="ORF">HDF15_004870</name>
</gene>
<evidence type="ECO:0000256" key="4">
    <source>
        <dbReference type="ARBA" id="ARBA00022679"/>
    </source>
</evidence>
<dbReference type="InterPro" id="IPR038731">
    <property type="entry name" value="RgtA/B/C-like"/>
</dbReference>
<keyword evidence="6 8" id="KW-1133">Transmembrane helix</keyword>
<evidence type="ECO:0000256" key="8">
    <source>
        <dbReference type="SAM" id="Phobius"/>
    </source>
</evidence>
<evidence type="ECO:0000313" key="10">
    <source>
        <dbReference type="EMBL" id="MBB5066490.1"/>
    </source>
</evidence>
<feature type="transmembrane region" description="Helical" evidence="8">
    <location>
        <begin position="86"/>
        <end position="109"/>
    </location>
</feature>
<dbReference type="GO" id="GO:0016763">
    <property type="term" value="F:pentosyltransferase activity"/>
    <property type="evidence" value="ECO:0007669"/>
    <property type="project" value="TreeGrafter"/>
</dbReference>
<feature type="transmembrane region" description="Helical" evidence="8">
    <location>
        <begin position="166"/>
        <end position="183"/>
    </location>
</feature>
<proteinExistence type="predicted"/>
<keyword evidence="4 10" id="KW-0808">Transferase</keyword>
<organism evidence="10 11">
    <name type="scientific">Granulicella mallensis</name>
    <dbReference type="NCBI Taxonomy" id="940614"/>
    <lineage>
        <taxon>Bacteria</taxon>
        <taxon>Pseudomonadati</taxon>
        <taxon>Acidobacteriota</taxon>
        <taxon>Terriglobia</taxon>
        <taxon>Terriglobales</taxon>
        <taxon>Acidobacteriaceae</taxon>
        <taxon>Granulicella</taxon>
    </lineage>
</organism>
<dbReference type="GO" id="GO:0009103">
    <property type="term" value="P:lipopolysaccharide biosynthetic process"/>
    <property type="evidence" value="ECO:0007669"/>
    <property type="project" value="UniProtKB-ARBA"/>
</dbReference>
<feature type="transmembrane region" description="Helical" evidence="8">
    <location>
        <begin position="216"/>
        <end position="234"/>
    </location>
</feature>
<keyword evidence="7 8" id="KW-0472">Membrane</keyword>
<evidence type="ECO:0000256" key="2">
    <source>
        <dbReference type="ARBA" id="ARBA00022475"/>
    </source>
</evidence>
<dbReference type="Pfam" id="PF13231">
    <property type="entry name" value="PMT_2"/>
    <property type="match status" value="1"/>
</dbReference>
<comment type="subcellular location">
    <subcellularLocation>
        <location evidence="1">Cell membrane</location>
        <topology evidence="1">Multi-pass membrane protein</topology>
    </subcellularLocation>
</comment>
<dbReference type="AlphaFoldDB" id="A0A7W7ZUS5"/>
<name>A0A7W7ZUS5_9BACT</name>
<dbReference type="EMBL" id="JACHIO010000028">
    <property type="protein sequence ID" value="MBB5066490.1"/>
    <property type="molecule type" value="Genomic_DNA"/>
</dbReference>